<proteinExistence type="predicted"/>
<dbReference type="GO" id="GO:0044389">
    <property type="term" value="F:ubiquitin-like protein ligase binding"/>
    <property type="evidence" value="ECO:0007669"/>
    <property type="project" value="TreeGrafter"/>
</dbReference>
<sequence length="275" mass="30539">MTTSDAALLAVAAAGLAATVVWILYVVGRWWTMSGRNAQVEASTDSGSGTRHDVMVMPRKVKKVTLLVELMMPASRPATTRREIKKEQKRQEREQQRKFEEYQREEARKREEAIANAYRKKALDEAQHEKALEEAASRLAEAAAAKEAAEFAKWKGRFAVEGAGSDALVSDESSPQLQDFIEHITTRKVVVLEDLAAAFGMSTAATIQRIEALLETNRLSGLLDDRGKFIAVSDADMDRVAAYIRKKGRVSVADLARECNRILHAPQPSPSSHRY</sequence>
<dbReference type="PANTHER" id="PTHR48176:SF1">
    <property type="entry name" value="DDRGK DOMAIN-CONTAINING PROTEIN 1"/>
    <property type="match status" value="1"/>
</dbReference>
<keyword evidence="4 6" id="KW-0472">Membrane</keyword>
<dbReference type="Pfam" id="PF09756">
    <property type="entry name" value="DDRGK"/>
    <property type="match status" value="1"/>
</dbReference>
<evidence type="ECO:0000313" key="7">
    <source>
        <dbReference type="EMBL" id="OQR86408.1"/>
    </source>
</evidence>
<dbReference type="InterPro" id="IPR050899">
    <property type="entry name" value="DDRGK_domain-containing"/>
</dbReference>
<evidence type="ECO:0000256" key="1">
    <source>
        <dbReference type="ARBA" id="ARBA00004167"/>
    </source>
</evidence>
<dbReference type="OrthoDB" id="2285710at2759"/>
<comment type="subcellular location">
    <subcellularLocation>
        <location evidence="1">Membrane</location>
        <topology evidence="1">Single-pass membrane protein</topology>
    </subcellularLocation>
</comment>
<dbReference type="InterPro" id="IPR036388">
    <property type="entry name" value="WH-like_DNA-bd_sf"/>
</dbReference>
<evidence type="ECO:0000256" key="5">
    <source>
        <dbReference type="SAM" id="MobiDB-lite"/>
    </source>
</evidence>
<gene>
    <name evidence="7" type="ORF">ACHHYP_10574</name>
</gene>
<keyword evidence="8" id="KW-1185">Reference proteome</keyword>
<dbReference type="Proteomes" id="UP000243579">
    <property type="component" value="Unassembled WGS sequence"/>
</dbReference>
<keyword evidence="2 6" id="KW-0812">Transmembrane</keyword>
<dbReference type="InterPro" id="IPR019153">
    <property type="entry name" value="DDRGK_dom-contain"/>
</dbReference>
<dbReference type="EMBL" id="JNBR01001508">
    <property type="protein sequence ID" value="OQR86408.1"/>
    <property type="molecule type" value="Genomic_DNA"/>
</dbReference>
<feature type="region of interest" description="Disordered" evidence="5">
    <location>
        <begin position="77"/>
        <end position="104"/>
    </location>
</feature>
<dbReference type="STRING" id="1202772.A0A1V9YL15"/>
<evidence type="ECO:0000256" key="3">
    <source>
        <dbReference type="ARBA" id="ARBA00022989"/>
    </source>
</evidence>
<evidence type="ECO:0000256" key="6">
    <source>
        <dbReference type="SAM" id="Phobius"/>
    </source>
</evidence>
<name>A0A1V9YL15_ACHHY</name>
<accession>A0A1V9YL15</accession>
<dbReference type="PANTHER" id="PTHR48176">
    <property type="entry name" value="DDRGK DOMAIN-CONTAINING PROTEIN 1"/>
    <property type="match status" value="1"/>
</dbReference>
<dbReference type="Gene3D" id="1.10.10.10">
    <property type="entry name" value="Winged helix-like DNA-binding domain superfamily/Winged helix DNA-binding domain"/>
    <property type="match status" value="1"/>
</dbReference>
<evidence type="ECO:0000313" key="8">
    <source>
        <dbReference type="Proteomes" id="UP000243579"/>
    </source>
</evidence>
<dbReference type="SUPFAM" id="SSF46785">
    <property type="entry name" value="Winged helix' DNA-binding domain"/>
    <property type="match status" value="1"/>
</dbReference>
<dbReference type="GO" id="GO:0016020">
    <property type="term" value="C:membrane"/>
    <property type="evidence" value="ECO:0007669"/>
    <property type="project" value="UniProtKB-SubCell"/>
</dbReference>
<dbReference type="AlphaFoldDB" id="A0A1V9YL15"/>
<protein>
    <submittedName>
        <fullName evidence="7">DDRGK domain-containing protein 1-like</fullName>
    </submittedName>
</protein>
<evidence type="ECO:0000256" key="4">
    <source>
        <dbReference type="ARBA" id="ARBA00023136"/>
    </source>
</evidence>
<dbReference type="SMART" id="SM01128">
    <property type="entry name" value="DDRGK"/>
    <property type="match status" value="1"/>
</dbReference>
<dbReference type="InterPro" id="IPR036390">
    <property type="entry name" value="WH_DNA-bd_sf"/>
</dbReference>
<comment type="caution">
    <text evidence="7">The sequence shown here is derived from an EMBL/GenBank/DDBJ whole genome shotgun (WGS) entry which is preliminary data.</text>
</comment>
<keyword evidence="3 6" id="KW-1133">Transmembrane helix</keyword>
<reference evidence="7 8" key="1">
    <citation type="journal article" date="2014" name="Genome Biol. Evol.">
        <title>The secreted proteins of Achlya hypogyna and Thraustotheca clavata identify the ancestral oomycete secretome and reveal gene acquisitions by horizontal gene transfer.</title>
        <authorList>
            <person name="Misner I."/>
            <person name="Blouin N."/>
            <person name="Leonard G."/>
            <person name="Richards T.A."/>
            <person name="Lane C.E."/>
        </authorList>
    </citation>
    <scope>NUCLEOTIDE SEQUENCE [LARGE SCALE GENOMIC DNA]</scope>
    <source>
        <strain evidence="7 8">ATCC 48635</strain>
    </source>
</reference>
<feature type="compositionally biased region" description="Basic and acidic residues" evidence="5">
    <location>
        <begin position="80"/>
        <end position="104"/>
    </location>
</feature>
<evidence type="ECO:0000256" key="2">
    <source>
        <dbReference type="ARBA" id="ARBA00022692"/>
    </source>
</evidence>
<feature type="transmembrane region" description="Helical" evidence="6">
    <location>
        <begin position="6"/>
        <end position="27"/>
    </location>
</feature>
<organism evidence="7 8">
    <name type="scientific">Achlya hypogyna</name>
    <name type="common">Oomycete</name>
    <name type="synonym">Protoachlya hypogyna</name>
    <dbReference type="NCBI Taxonomy" id="1202772"/>
    <lineage>
        <taxon>Eukaryota</taxon>
        <taxon>Sar</taxon>
        <taxon>Stramenopiles</taxon>
        <taxon>Oomycota</taxon>
        <taxon>Saprolegniomycetes</taxon>
        <taxon>Saprolegniales</taxon>
        <taxon>Achlyaceae</taxon>
        <taxon>Achlya</taxon>
    </lineage>
</organism>